<gene>
    <name evidence="1" type="ORF">JX360_12580</name>
</gene>
<evidence type="ECO:0000313" key="2">
    <source>
        <dbReference type="Proteomes" id="UP000830835"/>
    </source>
</evidence>
<organism evidence="1 2">
    <name type="scientific">Thermostichus vulcanus str. 'Rupite'</name>
    <dbReference type="NCBI Taxonomy" id="2813851"/>
    <lineage>
        <taxon>Bacteria</taxon>
        <taxon>Bacillati</taxon>
        <taxon>Cyanobacteriota</taxon>
        <taxon>Cyanophyceae</taxon>
        <taxon>Thermostichales</taxon>
        <taxon>Thermostichaceae</taxon>
        <taxon>Thermostichus</taxon>
    </lineage>
</organism>
<sequence length="153" mass="17062">MSYSTGSLRAGITALKQERYLEAINLLESFCYCCSIQESAPRRLSERNGSRMDPSECTLAQVALVMAYQRSGDLERSTALCQELLEQGGSSEADLWAQEWAAQALPTLRQAAEHYMPPEELMTRLPTVQQLEECQALCSSRDPALHLLKSANF</sequence>
<comment type="caution">
    <text evidence="1">The sequence shown here is derived from an EMBL/GenBank/DDBJ whole genome shotgun (WGS) entry which is preliminary data.</text>
</comment>
<proteinExistence type="predicted"/>
<dbReference type="RefSeq" id="WP_244351473.1">
    <property type="nucleotide sequence ID" value="NZ_JAFIRA010000035.1"/>
</dbReference>
<reference evidence="1" key="1">
    <citation type="submission" date="2021-02" db="EMBL/GenBank/DDBJ databases">
        <title>The CRISPR/cas machinery reduction and long-range gene transfer in the hot spring cyanobacterium Synechococcus.</title>
        <authorList>
            <person name="Dvorak P."/>
            <person name="Jahodarova E."/>
            <person name="Hasler P."/>
            <person name="Poulickova A."/>
        </authorList>
    </citation>
    <scope>NUCLEOTIDE SEQUENCE</scope>
    <source>
        <strain evidence="1">Rupite</strain>
    </source>
</reference>
<protein>
    <submittedName>
        <fullName evidence="1">Uncharacterized protein</fullName>
    </submittedName>
</protein>
<name>A0ABT0CEG2_THEVL</name>
<dbReference type="Proteomes" id="UP000830835">
    <property type="component" value="Unassembled WGS sequence"/>
</dbReference>
<evidence type="ECO:0000313" key="1">
    <source>
        <dbReference type="EMBL" id="MCJ2543730.1"/>
    </source>
</evidence>
<accession>A0ABT0CEG2</accession>
<keyword evidence="2" id="KW-1185">Reference proteome</keyword>
<dbReference type="EMBL" id="JAFIRA010000035">
    <property type="protein sequence ID" value="MCJ2543730.1"/>
    <property type="molecule type" value="Genomic_DNA"/>
</dbReference>